<evidence type="ECO:0000313" key="1">
    <source>
        <dbReference type="EMBL" id="KAJ5341445.1"/>
    </source>
</evidence>
<dbReference type="EMBL" id="JAPZBR010000008">
    <property type="protein sequence ID" value="KAJ5341445.1"/>
    <property type="molecule type" value="Genomic_DNA"/>
</dbReference>
<accession>A0A9W9QP61</accession>
<comment type="caution">
    <text evidence="1">The sequence shown here is derived from an EMBL/GenBank/DDBJ whole genome shotgun (WGS) entry which is preliminary data.</text>
</comment>
<dbReference type="AlphaFoldDB" id="A0A9W9QP61"/>
<organism evidence="1 2">
    <name type="scientific">Penicillium brevicompactum</name>
    <dbReference type="NCBI Taxonomy" id="5074"/>
    <lineage>
        <taxon>Eukaryota</taxon>
        <taxon>Fungi</taxon>
        <taxon>Dikarya</taxon>
        <taxon>Ascomycota</taxon>
        <taxon>Pezizomycotina</taxon>
        <taxon>Eurotiomycetes</taxon>
        <taxon>Eurotiomycetidae</taxon>
        <taxon>Eurotiales</taxon>
        <taxon>Aspergillaceae</taxon>
        <taxon>Penicillium</taxon>
    </lineage>
</organism>
<reference evidence="1" key="2">
    <citation type="journal article" date="2023" name="IMA Fungus">
        <title>Comparative genomic study of the Penicillium genus elucidates a diverse pangenome and 15 lateral gene transfer events.</title>
        <authorList>
            <person name="Petersen C."/>
            <person name="Sorensen T."/>
            <person name="Nielsen M.R."/>
            <person name="Sondergaard T.E."/>
            <person name="Sorensen J.L."/>
            <person name="Fitzpatrick D.A."/>
            <person name="Frisvad J.C."/>
            <person name="Nielsen K.L."/>
        </authorList>
    </citation>
    <scope>NUCLEOTIDE SEQUENCE</scope>
    <source>
        <strain evidence="1">IBT 35675</strain>
    </source>
</reference>
<keyword evidence="2" id="KW-1185">Reference proteome</keyword>
<reference evidence="1" key="1">
    <citation type="submission" date="2022-12" db="EMBL/GenBank/DDBJ databases">
        <authorList>
            <person name="Petersen C."/>
        </authorList>
    </citation>
    <scope>NUCLEOTIDE SEQUENCE</scope>
    <source>
        <strain evidence="1">IBT 35675</strain>
    </source>
</reference>
<proteinExistence type="predicted"/>
<evidence type="ECO:0000313" key="2">
    <source>
        <dbReference type="Proteomes" id="UP001148299"/>
    </source>
</evidence>
<protein>
    <submittedName>
        <fullName evidence="1">Uncharacterized protein</fullName>
    </submittedName>
</protein>
<sequence>MVGPHYSLLDWAFGWPEGVRILLEVGADPMQIYPTSLTHPGVEYYSSIEILSKAGGIGLDHINFALNFNDDEEIMLLLVNELAARRKQLRSVAESFLPLDLIPDSMKSKLLDGSDCLQVLDLLSDCKASLPYPFKFKAREFLALADGTVYHNLLKPQCAKALYKAGFLDTDMLDSKGSSPLETLSHCDVHTLAKLIHWHISKGANIHRAPLWANESIALF</sequence>
<name>A0A9W9QP61_PENBR</name>
<gene>
    <name evidence="1" type="ORF">N7541_010569</name>
</gene>
<dbReference type="Proteomes" id="UP001148299">
    <property type="component" value="Unassembled WGS sequence"/>
</dbReference>